<dbReference type="Proteomes" id="UP000314982">
    <property type="component" value="Unassembled WGS sequence"/>
</dbReference>
<evidence type="ECO:0000256" key="1">
    <source>
        <dbReference type="SAM" id="Coils"/>
    </source>
</evidence>
<evidence type="ECO:0000313" key="3">
    <source>
        <dbReference type="Proteomes" id="UP000314982"/>
    </source>
</evidence>
<name>A0A4W5JDD7_9TELE</name>
<reference evidence="2" key="2">
    <citation type="submission" date="2025-08" db="UniProtKB">
        <authorList>
            <consortium name="Ensembl"/>
        </authorList>
    </citation>
    <scope>IDENTIFICATION</scope>
</reference>
<sequence>MEIDDLSSNMEAVAKAKGNLEKMCRTLEDQLSEIKIKNDENARQVNDISGQRARLLTENGEFGRQLEEKEGLVSQLTRGKQAFTQQVEELKRQIEEEVKVRPQNGNHPPQFRAISTHRRLLHHPQRLLL</sequence>
<dbReference type="AlphaFoldDB" id="A0A4W5JDD7"/>
<feature type="coiled-coil region" evidence="1">
    <location>
        <begin position="10"/>
        <end position="44"/>
    </location>
</feature>
<dbReference type="GeneTree" id="ENSGT00940000162888"/>
<dbReference type="SUPFAM" id="SSF90257">
    <property type="entry name" value="Myosin rod fragments"/>
    <property type="match status" value="1"/>
</dbReference>
<keyword evidence="1" id="KW-0175">Coiled coil</keyword>
<accession>A0A4W5JDD7</accession>
<dbReference type="STRING" id="62062.ENSHHUP00000000887"/>
<organism evidence="2 3">
    <name type="scientific">Hucho hucho</name>
    <name type="common">huchen</name>
    <dbReference type="NCBI Taxonomy" id="62062"/>
    <lineage>
        <taxon>Eukaryota</taxon>
        <taxon>Metazoa</taxon>
        <taxon>Chordata</taxon>
        <taxon>Craniata</taxon>
        <taxon>Vertebrata</taxon>
        <taxon>Euteleostomi</taxon>
        <taxon>Actinopterygii</taxon>
        <taxon>Neopterygii</taxon>
        <taxon>Teleostei</taxon>
        <taxon>Protacanthopterygii</taxon>
        <taxon>Salmoniformes</taxon>
        <taxon>Salmonidae</taxon>
        <taxon>Salmoninae</taxon>
        <taxon>Hucho</taxon>
    </lineage>
</organism>
<dbReference type="Gene3D" id="1.20.5.340">
    <property type="match status" value="1"/>
</dbReference>
<protein>
    <recommendedName>
        <fullName evidence="4">Myosin tail domain-containing protein</fullName>
    </recommendedName>
</protein>
<dbReference type="Ensembl" id="ENSHHUT00000000911.1">
    <property type="protein sequence ID" value="ENSHHUP00000000887.1"/>
    <property type="gene ID" value="ENSHHUG00000000619.1"/>
</dbReference>
<evidence type="ECO:0000313" key="2">
    <source>
        <dbReference type="Ensembl" id="ENSHHUP00000000887.1"/>
    </source>
</evidence>
<reference evidence="3" key="1">
    <citation type="submission" date="2018-06" db="EMBL/GenBank/DDBJ databases">
        <title>Genome assembly of Danube salmon.</title>
        <authorList>
            <person name="Macqueen D.J."/>
            <person name="Gundappa M.K."/>
        </authorList>
    </citation>
    <scope>NUCLEOTIDE SEQUENCE [LARGE SCALE GENOMIC DNA]</scope>
</reference>
<proteinExistence type="predicted"/>
<feature type="coiled-coil region" evidence="1">
    <location>
        <begin position="73"/>
        <end position="100"/>
    </location>
</feature>
<evidence type="ECO:0008006" key="4">
    <source>
        <dbReference type="Google" id="ProtNLM"/>
    </source>
</evidence>
<keyword evidence="3" id="KW-1185">Reference proteome</keyword>
<reference evidence="2" key="3">
    <citation type="submission" date="2025-09" db="UniProtKB">
        <authorList>
            <consortium name="Ensembl"/>
        </authorList>
    </citation>
    <scope>IDENTIFICATION</scope>
</reference>